<dbReference type="PROSITE" id="PS50181">
    <property type="entry name" value="FBOX"/>
    <property type="match status" value="1"/>
</dbReference>
<dbReference type="GO" id="GO:0032263">
    <property type="term" value="P:GMP salvage"/>
    <property type="evidence" value="ECO:0007669"/>
    <property type="project" value="TreeGrafter"/>
</dbReference>
<organism evidence="4 5">
    <name type="scientific">Alternaria panax</name>
    <dbReference type="NCBI Taxonomy" id="48097"/>
    <lineage>
        <taxon>Eukaryota</taxon>
        <taxon>Fungi</taxon>
        <taxon>Dikarya</taxon>
        <taxon>Ascomycota</taxon>
        <taxon>Pezizomycotina</taxon>
        <taxon>Dothideomycetes</taxon>
        <taxon>Pleosporomycetidae</taxon>
        <taxon>Pleosporales</taxon>
        <taxon>Pleosporineae</taxon>
        <taxon>Pleosporaceae</taxon>
        <taxon>Alternaria</taxon>
        <taxon>Alternaria sect. Panax</taxon>
    </lineage>
</organism>
<dbReference type="CDD" id="cd06223">
    <property type="entry name" value="PRTases_typeI"/>
    <property type="match status" value="1"/>
</dbReference>
<dbReference type="SUPFAM" id="SSF81383">
    <property type="entry name" value="F-box domain"/>
    <property type="match status" value="1"/>
</dbReference>
<dbReference type="InterPro" id="IPR001810">
    <property type="entry name" value="F-box_dom"/>
</dbReference>
<keyword evidence="5" id="KW-1185">Reference proteome</keyword>
<dbReference type="Gene3D" id="3.40.50.2020">
    <property type="match status" value="1"/>
</dbReference>
<dbReference type="EMBL" id="JAANER010000003">
    <property type="protein sequence ID" value="KAG9191707.1"/>
    <property type="molecule type" value="Genomic_DNA"/>
</dbReference>
<dbReference type="PANTHER" id="PTHR43363">
    <property type="entry name" value="HYPOXANTHINE PHOSPHORIBOSYLTRANSFERASE"/>
    <property type="match status" value="1"/>
</dbReference>
<dbReference type="InterPro" id="IPR036047">
    <property type="entry name" value="F-box-like_dom_sf"/>
</dbReference>
<evidence type="ECO:0000313" key="4">
    <source>
        <dbReference type="EMBL" id="KAG9191707.1"/>
    </source>
</evidence>
<dbReference type="FunFam" id="3.40.50.2020:FF:000033">
    <property type="entry name" value="Xanthine phosphoribosyltransferase 1"/>
    <property type="match status" value="1"/>
</dbReference>
<name>A0AAD4NPZ9_9PLEO</name>
<protein>
    <recommendedName>
        <fullName evidence="3">F-box domain-containing protein</fullName>
    </recommendedName>
</protein>
<dbReference type="GO" id="GO:0005737">
    <property type="term" value="C:cytoplasm"/>
    <property type="evidence" value="ECO:0007669"/>
    <property type="project" value="TreeGrafter"/>
</dbReference>
<dbReference type="Pfam" id="PF12937">
    <property type="entry name" value="F-box-like"/>
    <property type="match status" value="1"/>
</dbReference>
<dbReference type="GO" id="GO:0046100">
    <property type="term" value="P:hypoxanthine metabolic process"/>
    <property type="evidence" value="ECO:0007669"/>
    <property type="project" value="TreeGrafter"/>
</dbReference>
<sequence length="698" mass="79602">MTANFINAFRNLQVHERGQALQTLTAQLSPYEWRALHAVTSSRTFQFDVIGSLPIELVAQIFGPLDPATPYRLQCVSRRWRDVLRSLHVLKGSLGHWYQGTVNLQDADYALCTRKARNIHAFRTGKPSHIYRITPNSPIPNFKLVGHSLVWQHVISGEISPSRSACVLDLDTWHLRVLGGEAREQIMNVFASSEIVVLTTFANICYVHELQGTRGCKKFRVPNKSYFRNVACRWRTVACVATLDNHTSVYIWEYDSQRGRSFEIRHEPGTIFLDSDPTRLNSHVLAPLIQPRTQTIIIFADASRATTRSYDQRHLSFSRYTYSGDCISTYHPSLPGISTVLEFEPQTVNSFVPVDYKESIFTIFMRQRIDTDKKASLLIRFNEEDNDLSVWQGSQVQDKQGSWWDSMAWWGDTCYGSLRGAEQQDVVAHLGTSDAKRYVPIVSYSTDFPRAYPWIGINSHIAMNEKYIVRNTVSNFYIVCFDDDDKGKWPKKSGSFFDMWELEVHKLCQESADQILNEFQPNLMIAIGGGGYVPARILRSFLKKPGSTNIPIQAIGLSLYEQLGSGPDAEVETPGTKVTRTQWLDLSSLEMANLIGKNVLIVDEVDDTRTTLEYAVRELEKDVEAAVKKLGREGEKTNFSIFVLHNKDKPKKGQLPQEILKGRYRAARTVGDVWINYPWEATDIDEHDRLSREQEGRQ</sequence>
<dbReference type="AlphaFoldDB" id="A0AAD4NPZ9"/>
<dbReference type="Proteomes" id="UP001199106">
    <property type="component" value="Unassembled WGS sequence"/>
</dbReference>
<dbReference type="Gene3D" id="1.20.1280.50">
    <property type="match status" value="1"/>
</dbReference>
<dbReference type="SUPFAM" id="SSF53271">
    <property type="entry name" value="PRTase-like"/>
    <property type="match status" value="1"/>
</dbReference>
<keyword evidence="1" id="KW-0328">Glycosyltransferase</keyword>
<keyword evidence="2" id="KW-0808">Transferase</keyword>
<accession>A0AAD4NPZ9</accession>
<dbReference type="GO" id="GO:0004422">
    <property type="term" value="F:hypoxanthine phosphoribosyltransferase activity"/>
    <property type="evidence" value="ECO:0007669"/>
    <property type="project" value="TreeGrafter"/>
</dbReference>
<evidence type="ECO:0000313" key="5">
    <source>
        <dbReference type="Proteomes" id="UP001199106"/>
    </source>
</evidence>
<dbReference type="CDD" id="cd09917">
    <property type="entry name" value="F-box_SF"/>
    <property type="match status" value="1"/>
</dbReference>
<reference evidence="4" key="1">
    <citation type="submission" date="2021-07" db="EMBL/GenBank/DDBJ databases">
        <title>Genome Resource of American Ginseng Black Spot Pathogen Alternaria panax.</title>
        <authorList>
            <person name="Qiu C."/>
            <person name="Wang W."/>
            <person name="Liu Z."/>
        </authorList>
    </citation>
    <scope>NUCLEOTIDE SEQUENCE</scope>
    <source>
        <strain evidence="4">BNCC115425</strain>
    </source>
</reference>
<proteinExistence type="predicted"/>
<gene>
    <name evidence="4" type="ORF">G6011_10441</name>
</gene>
<evidence type="ECO:0000256" key="2">
    <source>
        <dbReference type="ARBA" id="ARBA00022679"/>
    </source>
</evidence>
<dbReference type="GO" id="GO:0032265">
    <property type="term" value="P:XMP salvage"/>
    <property type="evidence" value="ECO:0007669"/>
    <property type="project" value="TreeGrafter"/>
</dbReference>
<dbReference type="InterPro" id="IPR000836">
    <property type="entry name" value="PRTase_dom"/>
</dbReference>
<feature type="domain" description="F-box" evidence="3">
    <location>
        <begin position="47"/>
        <end position="93"/>
    </location>
</feature>
<evidence type="ECO:0000259" key="3">
    <source>
        <dbReference type="PROSITE" id="PS50181"/>
    </source>
</evidence>
<dbReference type="PANTHER" id="PTHR43363:SF1">
    <property type="entry name" value="HYPOXANTHINE-GUANINE PHOSPHORIBOSYLTRANSFERASE"/>
    <property type="match status" value="1"/>
</dbReference>
<comment type="caution">
    <text evidence="4">The sequence shown here is derived from an EMBL/GenBank/DDBJ whole genome shotgun (WGS) entry which is preliminary data.</text>
</comment>
<dbReference type="InterPro" id="IPR029057">
    <property type="entry name" value="PRTase-like"/>
</dbReference>
<evidence type="ECO:0000256" key="1">
    <source>
        <dbReference type="ARBA" id="ARBA00022676"/>
    </source>
</evidence>
<dbReference type="GO" id="GO:0032264">
    <property type="term" value="P:IMP salvage"/>
    <property type="evidence" value="ECO:0007669"/>
    <property type="project" value="TreeGrafter"/>
</dbReference>